<dbReference type="Pfam" id="PF19798">
    <property type="entry name" value="Sulfotransfer_5"/>
    <property type="match status" value="1"/>
</dbReference>
<evidence type="ECO:0008006" key="4">
    <source>
        <dbReference type="Google" id="ProtNLM"/>
    </source>
</evidence>
<dbReference type="PANTHER" id="PTHR42743:SF11">
    <property type="entry name" value="AMINODEOXYCHORISMATE LYASE"/>
    <property type="match status" value="1"/>
</dbReference>
<accession>A0ABC8TJI3</accession>
<name>A0ABC8TJI3_9AQUA</name>
<proteinExistence type="inferred from homology"/>
<evidence type="ECO:0000313" key="2">
    <source>
        <dbReference type="EMBL" id="CAK9167488.1"/>
    </source>
</evidence>
<keyword evidence="3" id="KW-1185">Reference proteome</keyword>
<evidence type="ECO:0000256" key="1">
    <source>
        <dbReference type="ARBA" id="ARBA00009320"/>
    </source>
</evidence>
<dbReference type="PANTHER" id="PTHR42743">
    <property type="entry name" value="AMINO-ACID AMINOTRANSFERASE"/>
    <property type="match status" value="1"/>
</dbReference>
<dbReference type="Proteomes" id="UP001642360">
    <property type="component" value="Unassembled WGS sequence"/>
</dbReference>
<protein>
    <recommendedName>
        <fullName evidence="4">Sulfotransferase</fullName>
    </recommendedName>
</protein>
<dbReference type="AlphaFoldDB" id="A0ABC8TJI3"/>
<comment type="similarity">
    <text evidence="1">Belongs to the class-IV pyridoxal-phosphate-dependent aminotransferase family.</text>
</comment>
<gene>
    <name evidence="2" type="ORF">ILEXP_LOCUS36762</name>
</gene>
<sequence>MAKQFVHGLTDELMKKGKHFILIRNPLDILASFHKVLPPSFLELGLAGLVSIYSELCELGKPPPIIDAAELQENPEAALRGLCEDLGIPFQDAMLKWEAGPKSYDGIWAPWWYGSVHKSTGFKQSTKYPSSSYGEGDISDKPFPTKIVL</sequence>
<dbReference type="InterPro" id="IPR050571">
    <property type="entry name" value="Class-IV_PLP-Dep_Aminotrnsfr"/>
</dbReference>
<evidence type="ECO:0000313" key="3">
    <source>
        <dbReference type="Proteomes" id="UP001642360"/>
    </source>
</evidence>
<dbReference type="Gene3D" id="3.40.50.300">
    <property type="entry name" value="P-loop containing nucleotide triphosphate hydrolases"/>
    <property type="match status" value="1"/>
</dbReference>
<dbReference type="EMBL" id="CAUOFW020004836">
    <property type="protein sequence ID" value="CAK9167488.1"/>
    <property type="molecule type" value="Genomic_DNA"/>
</dbReference>
<organism evidence="2 3">
    <name type="scientific">Ilex paraguariensis</name>
    <name type="common">yerba mate</name>
    <dbReference type="NCBI Taxonomy" id="185542"/>
    <lineage>
        <taxon>Eukaryota</taxon>
        <taxon>Viridiplantae</taxon>
        <taxon>Streptophyta</taxon>
        <taxon>Embryophyta</taxon>
        <taxon>Tracheophyta</taxon>
        <taxon>Spermatophyta</taxon>
        <taxon>Magnoliopsida</taxon>
        <taxon>eudicotyledons</taxon>
        <taxon>Gunneridae</taxon>
        <taxon>Pentapetalae</taxon>
        <taxon>asterids</taxon>
        <taxon>campanulids</taxon>
        <taxon>Aquifoliales</taxon>
        <taxon>Aquifoliaceae</taxon>
        <taxon>Ilex</taxon>
    </lineage>
</organism>
<reference evidence="2 3" key="1">
    <citation type="submission" date="2024-02" db="EMBL/GenBank/DDBJ databases">
        <authorList>
            <person name="Vignale AGUSTIN F."/>
            <person name="Sosa J E."/>
            <person name="Modenutti C."/>
        </authorList>
    </citation>
    <scope>NUCLEOTIDE SEQUENCE [LARGE SCALE GENOMIC DNA]</scope>
</reference>
<dbReference type="SUPFAM" id="SSF52540">
    <property type="entry name" value="P-loop containing nucleoside triphosphate hydrolases"/>
    <property type="match status" value="1"/>
</dbReference>
<comment type="caution">
    <text evidence="2">The sequence shown here is derived from an EMBL/GenBank/DDBJ whole genome shotgun (WGS) entry which is preliminary data.</text>
</comment>
<dbReference type="InterPro" id="IPR027417">
    <property type="entry name" value="P-loop_NTPase"/>
</dbReference>